<dbReference type="Pfam" id="PF01263">
    <property type="entry name" value="Aldose_epim"/>
    <property type="match status" value="1"/>
</dbReference>
<evidence type="ECO:0000313" key="1">
    <source>
        <dbReference type="EMBL" id="MBB6124193.1"/>
    </source>
</evidence>
<organism evidence="1 2">
    <name type="scientific">Sphingobium subterraneum</name>
    <dbReference type="NCBI Taxonomy" id="627688"/>
    <lineage>
        <taxon>Bacteria</taxon>
        <taxon>Pseudomonadati</taxon>
        <taxon>Pseudomonadota</taxon>
        <taxon>Alphaproteobacteria</taxon>
        <taxon>Sphingomonadales</taxon>
        <taxon>Sphingomonadaceae</taxon>
        <taxon>Sphingobium</taxon>
    </lineage>
</organism>
<evidence type="ECO:0000313" key="2">
    <source>
        <dbReference type="Proteomes" id="UP000552700"/>
    </source>
</evidence>
<gene>
    <name evidence="1" type="ORF">FHS92_001922</name>
</gene>
<dbReference type="GO" id="GO:0005975">
    <property type="term" value="P:carbohydrate metabolic process"/>
    <property type="evidence" value="ECO:0007669"/>
    <property type="project" value="InterPro"/>
</dbReference>
<dbReference type="GO" id="GO:0004034">
    <property type="term" value="F:aldose 1-epimerase activity"/>
    <property type="evidence" value="ECO:0007669"/>
    <property type="project" value="UniProtKB-EC"/>
</dbReference>
<keyword evidence="1" id="KW-0413">Isomerase</keyword>
<dbReference type="EC" id="5.1.3.3" evidence="1"/>
<name>A0A841IZU8_9SPHN</name>
<dbReference type="CDD" id="cd09021">
    <property type="entry name" value="Aldose_epim_Ec_YphB"/>
    <property type="match status" value="1"/>
</dbReference>
<accession>A0A841IZU8</accession>
<proteinExistence type="predicted"/>
<keyword evidence="2" id="KW-1185">Reference proteome</keyword>
<dbReference type="InterPro" id="IPR011013">
    <property type="entry name" value="Gal_mutarotase_sf_dom"/>
</dbReference>
<dbReference type="Gene3D" id="2.70.98.10">
    <property type="match status" value="1"/>
</dbReference>
<dbReference type="InterPro" id="IPR014718">
    <property type="entry name" value="GH-type_carb-bd"/>
</dbReference>
<dbReference type="SUPFAM" id="SSF74650">
    <property type="entry name" value="Galactose mutarotase-like"/>
    <property type="match status" value="1"/>
</dbReference>
<dbReference type="Proteomes" id="UP000552700">
    <property type="component" value="Unassembled WGS sequence"/>
</dbReference>
<reference evidence="1 2" key="1">
    <citation type="submission" date="2020-08" db="EMBL/GenBank/DDBJ databases">
        <title>Genomic Encyclopedia of Type Strains, Phase IV (KMG-IV): sequencing the most valuable type-strain genomes for metagenomic binning, comparative biology and taxonomic classification.</title>
        <authorList>
            <person name="Goeker M."/>
        </authorList>
    </citation>
    <scope>NUCLEOTIDE SEQUENCE [LARGE SCALE GENOMIC DNA]</scope>
    <source>
        <strain evidence="1 2">DSM 102255</strain>
    </source>
</reference>
<dbReference type="InterPro" id="IPR008183">
    <property type="entry name" value="Aldose_1/G6P_1-epimerase"/>
</dbReference>
<protein>
    <submittedName>
        <fullName evidence="1">Aldose 1-epimerase</fullName>
        <ecNumber evidence="1">5.1.3.3</ecNumber>
    </submittedName>
</protein>
<comment type="caution">
    <text evidence="1">The sequence shown here is derived from an EMBL/GenBank/DDBJ whole genome shotgun (WGS) entry which is preliminary data.</text>
</comment>
<sequence length="281" mass="31125">MTVLPEWGGSIGRLKYRRDDETFPLLRPAPDDAQHALACGCFPLVPFSNRIRGGTFVWQDRRIFLAPNMKGDPSPLHGQGWLVPWRVDSSGADRAILTYHHVADEWPWDYAARIDYHLHADRLVATLSCRNLSPDPMPCGLGFHPYFLCDATTRLETDVGHVWTVDEDVLPVERIPATGRFSLDGPVCGRDLDNGYDGWSGTARICEPGRPFDLILSSPAVPYFQLYSPPGGGIFVAEPVTHANDALSRPDGERAMLGIRALGAGEEMTLSMDLIVETKTR</sequence>
<dbReference type="AlphaFoldDB" id="A0A841IZU8"/>
<dbReference type="EMBL" id="JACIJP010000002">
    <property type="protein sequence ID" value="MBB6124193.1"/>
    <property type="molecule type" value="Genomic_DNA"/>
</dbReference>
<dbReference type="GO" id="GO:0030246">
    <property type="term" value="F:carbohydrate binding"/>
    <property type="evidence" value="ECO:0007669"/>
    <property type="project" value="InterPro"/>
</dbReference>